<evidence type="ECO:0000313" key="18">
    <source>
        <dbReference type="EMBL" id="UZF87706.1"/>
    </source>
</evidence>
<evidence type="ECO:0000256" key="6">
    <source>
        <dbReference type="ARBA" id="ARBA00022676"/>
    </source>
</evidence>
<dbReference type="InterPro" id="IPR050396">
    <property type="entry name" value="Glycosyltr_51/Transpeptidase"/>
</dbReference>
<keyword evidence="8" id="KW-0378">Hydrolase</keyword>
<dbReference type="GO" id="GO:0008658">
    <property type="term" value="F:penicillin binding"/>
    <property type="evidence" value="ECO:0007669"/>
    <property type="project" value="InterPro"/>
</dbReference>
<evidence type="ECO:0000256" key="7">
    <source>
        <dbReference type="ARBA" id="ARBA00022679"/>
    </source>
</evidence>
<dbReference type="InterPro" id="IPR023346">
    <property type="entry name" value="Lysozyme-like_dom_sf"/>
</dbReference>
<dbReference type="GO" id="GO:0009002">
    <property type="term" value="F:serine-type D-Ala-D-Ala carboxypeptidase activity"/>
    <property type="evidence" value="ECO:0007669"/>
    <property type="project" value="UniProtKB-EC"/>
</dbReference>
<dbReference type="GO" id="GO:0030288">
    <property type="term" value="C:outer membrane-bounded periplasmic space"/>
    <property type="evidence" value="ECO:0007669"/>
    <property type="project" value="TreeGrafter"/>
</dbReference>
<evidence type="ECO:0000256" key="10">
    <source>
        <dbReference type="ARBA" id="ARBA00022984"/>
    </source>
</evidence>
<keyword evidence="10" id="KW-0573">Peptidoglycan synthesis</keyword>
<keyword evidence="15" id="KW-1133">Transmembrane helix</keyword>
<evidence type="ECO:0000256" key="9">
    <source>
        <dbReference type="ARBA" id="ARBA00022960"/>
    </source>
</evidence>
<comment type="catalytic activity">
    <reaction evidence="13">
        <text>Preferential cleavage: (Ac)2-L-Lys-D-Ala-|-D-Ala. Also transpeptidation of peptidyl-alanyl moieties that are N-acyl substituents of D-alanine.</text>
        <dbReference type="EC" id="3.4.16.4"/>
    </reaction>
</comment>
<organism evidence="18">
    <name type="scientific">Bosea sp. NBC_00436</name>
    <dbReference type="NCBI Taxonomy" id="2969620"/>
    <lineage>
        <taxon>Bacteria</taxon>
        <taxon>Pseudomonadati</taxon>
        <taxon>Pseudomonadota</taxon>
        <taxon>Alphaproteobacteria</taxon>
        <taxon>Hyphomicrobiales</taxon>
        <taxon>Boseaceae</taxon>
        <taxon>Bosea</taxon>
    </lineage>
</organism>
<dbReference type="InterPro" id="IPR012338">
    <property type="entry name" value="Beta-lactam/transpept-like"/>
</dbReference>
<keyword evidence="11" id="KW-0511">Multifunctional enzyme</keyword>
<keyword evidence="4" id="KW-0121">Carboxypeptidase</keyword>
<accession>A0A9E7ZX98</accession>
<comment type="similarity">
    <text evidence="2">In the C-terminal section; belongs to the transpeptidase family.</text>
</comment>
<evidence type="ECO:0000256" key="12">
    <source>
        <dbReference type="ARBA" id="ARBA00023316"/>
    </source>
</evidence>
<keyword evidence="15" id="KW-0472">Membrane</keyword>
<protein>
    <submittedName>
        <fullName evidence="18">PBP1A family penicillin-binding protein</fullName>
    </submittedName>
</protein>
<comment type="pathway">
    <text evidence="1">Cell wall biogenesis; peptidoglycan biosynthesis.</text>
</comment>
<keyword evidence="5" id="KW-0645">Protease</keyword>
<keyword evidence="6" id="KW-0328">Glycosyltransferase</keyword>
<dbReference type="PANTHER" id="PTHR32282">
    <property type="entry name" value="BINDING PROTEIN TRANSPEPTIDASE, PUTATIVE-RELATED"/>
    <property type="match status" value="1"/>
</dbReference>
<reference evidence="18" key="1">
    <citation type="submission" date="2022-08" db="EMBL/GenBank/DDBJ databases">
        <title>Complete Genome Sequences of 2 Bosea sp. soil isolates.</title>
        <authorList>
            <person name="Alvarez Arevalo M."/>
            <person name="Sterndorff E.B."/>
            <person name="Faurdal D."/>
            <person name="Joergensen T.S."/>
            <person name="Weber T."/>
        </authorList>
    </citation>
    <scope>NUCLEOTIDE SEQUENCE</scope>
    <source>
        <strain evidence="18">NBC_00436</strain>
    </source>
</reference>
<proteinExistence type="inferred from homology"/>
<evidence type="ECO:0000259" key="17">
    <source>
        <dbReference type="Pfam" id="PF00912"/>
    </source>
</evidence>
<dbReference type="PANTHER" id="PTHR32282:SF33">
    <property type="entry name" value="PEPTIDOGLYCAN GLYCOSYLTRANSFERASE"/>
    <property type="match status" value="1"/>
</dbReference>
<dbReference type="Pfam" id="PF00905">
    <property type="entry name" value="Transpeptidase"/>
    <property type="match status" value="1"/>
</dbReference>
<feature type="transmembrane region" description="Helical" evidence="15">
    <location>
        <begin position="64"/>
        <end position="83"/>
    </location>
</feature>
<evidence type="ECO:0000256" key="14">
    <source>
        <dbReference type="ARBA" id="ARBA00049902"/>
    </source>
</evidence>
<sequence length="736" mass="78811">MEFRKAGWRTRLKRFALAADSWLDAGLWGAGRRAGEIHERIRSMADRLTVSGGKRIAAEFASEGLNIGIVGAIFVLALALPAFRIGNEEALKSQVLAVTFLDRYGAPIGHRGARHDDSLKLEEMPDHLLKAVLATEDRRFYDHFGIDLIGTLRAVTVNARASGVVQGGSSLTQQLAKNLFLNNERSLDRKIKEAFLALWLEARLSKNEILKLYLDRAYMGGGTFGAAAAAEYYFGKSVKDVSLAEAAMLAGLFKAPTKYAPHVNLPAARARANDVLNAMVDAGFMTAGQVDSAKRNPATPVDRKRDSSPDYYLDWAFDAVKELAAEGKLGADRVLTVKTPHDIAIQERADEAIESILRQHGPAYRVKQAATVIMDPDGAVRAIVGGRDYGASQFNRATAGQRQPGSSFKPFVYATALSAGLYKPNTIVTDRPVCIGNWCPKNYGGSFSGSMPLTVALAKSINSIPVQMSIAIGKATGETHEARAAAIGRKKIVETAHAMGLTTPLTDTVSLPIGAGEVTVIDMAAGYSVLANGGRRAKPYAAIEITNSQGEVIYRHDRDEPEPKQVLTPQVAQDMNFMLSKVPTEGTGRRAALDGVVTAGKTGTTNGYKDAWYVGYSGNLVGAVWFGNDNSAETANMTGGSLPAMTWKEIMQFAHQGLELKPIPGVPAADPKATTVAKAGNAAATPGASAGHMPRQSFEVLSAVSSMFKAVEPRRVASRPMQVGVRDITGSEPRVR</sequence>
<evidence type="ECO:0000256" key="13">
    <source>
        <dbReference type="ARBA" id="ARBA00034000"/>
    </source>
</evidence>
<dbReference type="FunFam" id="1.10.3810.10:FF:000001">
    <property type="entry name" value="Penicillin-binding protein 1A"/>
    <property type="match status" value="1"/>
</dbReference>
<evidence type="ECO:0000256" key="8">
    <source>
        <dbReference type="ARBA" id="ARBA00022801"/>
    </source>
</evidence>
<dbReference type="NCBIfam" id="TIGR02074">
    <property type="entry name" value="PBP_1a_fam"/>
    <property type="match status" value="1"/>
</dbReference>
<gene>
    <name evidence="18" type="ORF">NWE54_02645</name>
</gene>
<dbReference type="InterPro" id="IPR001264">
    <property type="entry name" value="Glyco_trans_51"/>
</dbReference>
<name>A0A9E7ZX98_9HYPH</name>
<evidence type="ECO:0000256" key="11">
    <source>
        <dbReference type="ARBA" id="ARBA00023268"/>
    </source>
</evidence>
<dbReference type="Gene3D" id="1.10.3810.10">
    <property type="entry name" value="Biosynthetic peptidoglycan transglycosylase-like"/>
    <property type="match status" value="1"/>
</dbReference>
<dbReference type="EMBL" id="CP102774">
    <property type="protein sequence ID" value="UZF87706.1"/>
    <property type="molecule type" value="Genomic_DNA"/>
</dbReference>
<dbReference type="SUPFAM" id="SSF53955">
    <property type="entry name" value="Lysozyme-like"/>
    <property type="match status" value="1"/>
</dbReference>
<dbReference type="AlphaFoldDB" id="A0A9E7ZX98"/>
<keyword evidence="15" id="KW-0812">Transmembrane</keyword>
<comment type="similarity">
    <text evidence="3">In the N-terminal section; belongs to the glycosyltransferase 51 family.</text>
</comment>
<dbReference type="GO" id="GO:0008360">
    <property type="term" value="P:regulation of cell shape"/>
    <property type="evidence" value="ECO:0007669"/>
    <property type="project" value="UniProtKB-KW"/>
</dbReference>
<keyword evidence="12" id="KW-0961">Cell wall biogenesis/degradation</keyword>
<evidence type="ECO:0000256" key="4">
    <source>
        <dbReference type="ARBA" id="ARBA00022645"/>
    </source>
</evidence>
<dbReference type="SUPFAM" id="SSF56601">
    <property type="entry name" value="beta-lactamase/transpeptidase-like"/>
    <property type="match status" value="1"/>
</dbReference>
<keyword evidence="7" id="KW-0808">Transferase</keyword>
<evidence type="ECO:0000256" key="2">
    <source>
        <dbReference type="ARBA" id="ARBA00007090"/>
    </source>
</evidence>
<feature type="domain" description="Glycosyl transferase family 51" evidence="17">
    <location>
        <begin position="111"/>
        <end position="279"/>
    </location>
</feature>
<keyword evidence="9" id="KW-0133">Cell shape</keyword>
<dbReference type="GO" id="GO:0071555">
    <property type="term" value="P:cell wall organization"/>
    <property type="evidence" value="ECO:0007669"/>
    <property type="project" value="UniProtKB-KW"/>
</dbReference>
<comment type="catalytic activity">
    <reaction evidence="14">
        <text>[GlcNAc-(1-&gt;4)-Mur2Ac(oyl-L-Ala-gamma-D-Glu-L-Lys-D-Ala-D-Ala)](n)-di-trans,octa-cis-undecaprenyl diphosphate + beta-D-GlcNAc-(1-&gt;4)-Mur2Ac(oyl-L-Ala-gamma-D-Glu-L-Lys-D-Ala-D-Ala)-di-trans,octa-cis-undecaprenyl diphosphate = [GlcNAc-(1-&gt;4)-Mur2Ac(oyl-L-Ala-gamma-D-Glu-L-Lys-D-Ala-D-Ala)](n+1)-di-trans,octa-cis-undecaprenyl diphosphate + di-trans,octa-cis-undecaprenyl diphosphate + H(+)</text>
        <dbReference type="Rhea" id="RHEA:23708"/>
        <dbReference type="Rhea" id="RHEA-COMP:9602"/>
        <dbReference type="Rhea" id="RHEA-COMP:9603"/>
        <dbReference type="ChEBI" id="CHEBI:15378"/>
        <dbReference type="ChEBI" id="CHEBI:58405"/>
        <dbReference type="ChEBI" id="CHEBI:60033"/>
        <dbReference type="ChEBI" id="CHEBI:78435"/>
        <dbReference type="EC" id="2.4.99.28"/>
    </reaction>
</comment>
<dbReference type="Gene3D" id="3.40.710.10">
    <property type="entry name" value="DD-peptidase/beta-lactamase superfamily"/>
    <property type="match status" value="1"/>
</dbReference>
<dbReference type="Pfam" id="PF00912">
    <property type="entry name" value="Transgly"/>
    <property type="match status" value="1"/>
</dbReference>
<evidence type="ECO:0000256" key="15">
    <source>
        <dbReference type="SAM" id="Phobius"/>
    </source>
</evidence>
<feature type="domain" description="Penicillin-binding protein transpeptidase" evidence="16">
    <location>
        <begin position="370"/>
        <end position="652"/>
    </location>
</feature>
<evidence type="ECO:0000256" key="3">
    <source>
        <dbReference type="ARBA" id="ARBA00007739"/>
    </source>
</evidence>
<evidence type="ECO:0000259" key="16">
    <source>
        <dbReference type="Pfam" id="PF00905"/>
    </source>
</evidence>
<dbReference type="InterPro" id="IPR001460">
    <property type="entry name" value="PCN-bd_Tpept"/>
</dbReference>
<evidence type="ECO:0000256" key="5">
    <source>
        <dbReference type="ARBA" id="ARBA00022670"/>
    </source>
</evidence>
<dbReference type="InterPro" id="IPR036950">
    <property type="entry name" value="PBP_transglycosylase"/>
</dbReference>
<dbReference type="GO" id="GO:0006508">
    <property type="term" value="P:proteolysis"/>
    <property type="evidence" value="ECO:0007669"/>
    <property type="project" value="UniProtKB-KW"/>
</dbReference>
<evidence type="ECO:0000256" key="1">
    <source>
        <dbReference type="ARBA" id="ARBA00004752"/>
    </source>
</evidence>
<dbReference type="GO" id="GO:0009252">
    <property type="term" value="P:peptidoglycan biosynthetic process"/>
    <property type="evidence" value="ECO:0007669"/>
    <property type="project" value="UniProtKB-KW"/>
</dbReference>
<dbReference type="GO" id="GO:0008955">
    <property type="term" value="F:peptidoglycan glycosyltransferase activity"/>
    <property type="evidence" value="ECO:0007669"/>
    <property type="project" value="UniProtKB-EC"/>
</dbReference>